<evidence type="ECO:0000313" key="12">
    <source>
        <dbReference type="EMBL" id="KAG5550380.1"/>
    </source>
</evidence>
<dbReference type="GO" id="GO:0046274">
    <property type="term" value="P:lignin catabolic process"/>
    <property type="evidence" value="ECO:0007669"/>
    <property type="project" value="UniProtKB-KW"/>
</dbReference>
<keyword evidence="8" id="KW-0186">Copper</keyword>
<sequence length="162" mass="17665">MASPMLLLAFALVLLAYSSVTSAEIVEHSFHVREWWNANIMDIENQALGDGHGPNTSDAFTINGQPGDLYNCSSFGTYKLKVVQGKTHLLRIINVALYSELFFTIANHTMTVVAVDACYTNPMVTDVVVISPGQTIDVLLTADQPLASYYMAAHCYDSLGEA</sequence>
<dbReference type="GO" id="GO:0052716">
    <property type="term" value="F:hydroquinone:oxygen oxidoreductase activity"/>
    <property type="evidence" value="ECO:0007669"/>
    <property type="project" value="UniProtKB-EC"/>
</dbReference>
<dbReference type="GO" id="GO:0048046">
    <property type="term" value="C:apoplast"/>
    <property type="evidence" value="ECO:0007669"/>
    <property type="project" value="UniProtKB-SubCell"/>
</dbReference>
<dbReference type="InterPro" id="IPR001117">
    <property type="entry name" value="Cu-oxidase_2nd"/>
</dbReference>
<evidence type="ECO:0000256" key="9">
    <source>
        <dbReference type="ARBA" id="ARBA00023185"/>
    </source>
</evidence>
<dbReference type="SUPFAM" id="SSF49503">
    <property type="entry name" value="Cupredoxins"/>
    <property type="match status" value="1"/>
</dbReference>
<evidence type="ECO:0000256" key="6">
    <source>
        <dbReference type="ARBA" id="ARBA00022737"/>
    </source>
</evidence>
<keyword evidence="5" id="KW-0964">Secreted</keyword>
<evidence type="ECO:0000256" key="3">
    <source>
        <dbReference type="ARBA" id="ARBA00012297"/>
    </source>
</evidence>
<evidence type="ECO:0000256" key="10">
    <source>
        <dbReference type="SAM" id="SignalP"/>
    </source>
</evidence>
<keyword evidence="4" id="KW-0052">Apoplast</keyword>
<accession>A0AAV6KD33</accession>
<organism evidence="12 13">
    <name type="scientific">Rhododendron griersonianum</name>
    <dbReference type="NCBI Taxonomy" id="479676"/>
    <lineage>
        <taxon>Eukaryota</taxon>
        <taxon>Viridiplantae</taxon>
        <taxon>Streptophyta</taxon>
        <taxon>Embryophyta</taxon>
        <taxon>Tracheophyta</taxon>
        <taxon>Spermatophyta</taxon>
        <taxon>Magnoliopsida</taxon>
        <taxon>eudicotyledons</taxon>
        <taxon>Gunneridae</taxon>
        <taxon>Pentapetalae</taxon>
        <taxon>asterids</taxon>
        <taxon>Ericales</taxon>
        <taxon>Ericaceae</taxon>
        <taxon>Ericoideae</taxon>
        <taxon>Rhodoreae</taxon>
        <taxon>Rhododendron</taxon>
    </lineage>
</organism>
<comment type="subcellular location">
    <subcellularLocation>
        <location evidence="2">Secreted</location>
        <location evidence="2">Extracellular space</location>
        <location evidence="2">Apoplast</location>
    </subcellularLocation>
</comment>
<protein>
    <recommendedName>
        <fullName evidence="3">laccase</fullName>
        <ecNumber evidence="3">1.10.3.2</ecNumber>
    </recommendedName>
</protein>
<dbReference type="CDD" id="cd13875">
    <property type="entry name" value="CuRO_2_LCC_plant"/>
    <property type="match status" value="1"/>
</dbReference>
<feature type="signal peptide" evidence="10">
    <location>
        <begin position="1"/>
        <end position="23"/>
    </location>
</feature>
<feature type="domain" description="Plastocyanin-like" evidence="11">
    <location>
        <begin position="30"/>
        <end position="154"/>
    </location>
</feature>
<evidence type="ECO:0000259" key="11">
    <source>
        <dbReference type="Pfam" id="PF00394"/>
    </source>
</evidence>
<dbReference type="EC" id="1.10.3.2" evidence="3"/>
<dbReference type="Pfam" id="PF00394">
    <property type="entry name" value="Cu-oxidase"/>
    <property type="match status" value="1"/>
</dbReference>
<dbReference type="PANTHER" id="PTHR11709">
    <property type="entry name" value="MULTI-COPPER OXIDASE"/>
    <property type="match status" value="1"/>
</dbReference>
<comment type="catalytic activity">
    <reaction evidence="1">
        <text>4 hydroquinone + O2 = 4 benzosemiquinone + 2 H2O</text>
        <dbReference type="Rhea" id="RHEA:11276"/>
        <dbReference type="ChEBI" id="CHEBI:15377"/>
        <dbReference type="ChEBI" id="CHEBI:15379"/>
        <dbReference type="ChEBI" id="CHEBI:17594"/>
        <dbReference type="ChEBI" id="CHEBI:17977"/>
        <dbReference type="EC" id="1.10.3.2"/>
    </reaction>
</comment>
<keyword evidence="9" id="KW-0439">Lignin degradation</keyword>
<keyword evidence="13" id="KW-1185">Reference proteome</keyword>
<dbReference type="InterPro" id="IPR045087">
    <property type="entry name" value="Cu-oxidase_fam"/>
</dbReference>
<dbReference type="InterPro" id="IPR008972">
    <property type="entry name" value="Cupredoxin"/>
</dbReference>
<dbReference type="AlphaFoldDB" id="A0AAV6KD33"/>
<evidence type="ECO:0000256" key="5">
    <source>
        <dbReference type="ARBA" id="ARBA00022525"/>
    </source>
</evidence>
<dbReference type="PANTHER" id="PTHR11709:SF9">
    <property type="entry name" value="LACCASE-7"/>
    <property type="match status" value="1"/>
</dbReference>
<keyword evidence="10" id="KW-0732">Signal</keyword>
<gene>
    <name evidence="12" type="ORF">RHGRI_015365</name>
</gene>
<evidence type="ECO:0000256" key="7">
    <source>
        <dbReference type="ARBA" id="ARBA00023002"/>
    </source>
</evidence>
<evidence type="ECO:0000256" key="8">
    <source>
        <dbReference type="ARBA" id="ARBA00023008"/>
    </source>
</evidence>
<dbReference type="Proteomes" id="UP000823749">
    <property type="component" value="Chromosome 5"/>
</dbReference>
<evidence type="ECO:0000256" key="1">
    <source>
        <dbReference type="ARBA" id="ARBA00000349"/>
    </source>
</evidence>
<keyword evidence="7" id="KW-0560">Oxidoreductase</keyword>
<evidence type="ECO:0000256" key="2">
    <source>
        <dbReference type="ARBA" id="ARBA00004271"/>
    </source>
</evidence>
<evidence type="ECO:0000313" key="13">
    <source>
        <dbReference type="Proteomes" id="UP000823749"/>
    </source>
</evidence>
<dbReference type="InterPro" id="IPR034285">
    <property type="entry name" value="CuRO_2_LCC"/>
</dbReference>
<feature type="chain" id="PRO_5043899391" description="laccase" evidence="10">
    <location>
        <begin position="24"/>
        <end position="162"/>
    </location>
</feature>
<name>A0AAV6KD33_9ERIC</name>
<comment type="caution">
    <text evidence="12">The sequence shown here is derived from an EMBL/GenBank/DDBJ whole genome shotgun (WGS) entry which is preliminary data.</text>
</comment>
<dbReference type="EMBL" id="JACTNZ010000005">
    <property type="protein sequence ID" value="KAG5550380.1"/>
    <property type="molecule type" value="Genomic_DNA"/>
</dbReference>
<dbReference type="Gene3D" id="2.60.40.420">
    <property type="entry name" value="Cupredoxins - blue copper proteins"/>
    <property type="match status" value="1"/>
</dbReference>
<keyword evidence="6" id="KW-0677">Repeat</keyword>
<reference evidence="12" key="1">
    <citation type="submission" date="2020-08" db="EMBL/GenBank/DDBJ databases">
        <title>Plant Genome Project.</title>
        <authorList>
            <person name="Zhang R.-G."/>
        </authorList>
    </citation>
    <scope>NUCLEOTIDE SEQUENCE</scope>
    <source>
        <strain evidence="12">WSP0</strain>
        <tissue evidence="12">Leaf</tissue>
    </source>
</reference>
<proteinExistence type="predicted"/>
<evidence type="ECO:0000256" key="4">
    <source>
        <dbReference type="ARBA" id="ARBA00022523"/>
    </source>
</evidence>